<feature type="region of interest" description="Disordered" evidence="1">
    <location>
        <begin position="379"/>
        <end position="474"/>
    </location>
</feature>
<feature type="region of interest" description="Disordered" evidence="1">
    <location>
        <begin position="624"/>
        <end position="770"/>
    </location>
</feature>
<feature type="compositionally biased region" description="Pro residues" evidence="1">
    <location>
        <begin position="32"/>
        <end position="42"/>
    </location>
</feature>
<accession>A0A9P5SAN8</accession>
<feature type="region of interest" description="Disordered" evidence="1">
    <location>
        <begin position="1429"/>
        <end position="1471"/>
    </location>
</feature>
<feature type="compositionally biased region" description="Basic and acidic residues" evidence="1">
    <location>
        <begin position="969"/>
        <end position="980"/>
    </location>
</feature>
<dbReference type="OrthoDB" id="2448087at2759"/>
<feature type="region of interest" description="Disordered" evidence="1">
    <location>
        <begin position="1"/>
        <end position="113"/>
    </location>
</feature>
<feature type="compositionally biased region" description="Low complexity" evidence="1">
    <location>
        <begin position="1109"/>
        <end position="1119"/>
    </location>
</feature>
<dbReference type="PANTHER" id="PTHR24330:SF19">
    <property type="entry name" value="MEDIATOR OF RNA POLYMERASE II TRANSCRIPTION SUBUNIT 29"/>
    <property type="match status" value="1"/>
</dbReference>
<feature type="region of interest" description="Disordered" evidence="1">
    <location>
        <begin position="1324"/>
        <end position="1353"/>
    </location>
</feature>
<feature type="compositionally biased region" description="Low complexity" evidence="1">
    <location>
        <begin position="256"/>
        <end position="284"/>
    </location>
</feature>
<feature type="compositionally biased region" description="Low complexity" evidence="1">
    <location>
        <begin position="192"/>
        <end position="202"/>
    </location>
</feature>
<evidence type="ECO:0008006" key="4">
    <source>
        <dbReference type="Google" id="ProtNLM"/>
    </source>
</evidence>
<sequence>MSLAPASRSRRSATVAATAPSSSSSSAYHPNPSGPPPPPPSNHPNQSVQAYSSQQIQIQLPHQLPPRPDYHQYDSDPQQLQHSYSESNLYSQQQQPPPQATQQSQQPQQQQENWPDYNWRSIFDAALVKAQQAVQLDELGETVLATQLYAQAANDLGRVIPMCGSEKKKQSMLTIQAIYLDRVQQLKTAAKANAASKKATTPAPAPQVSEEDVRYNPQQTIAYQQQQQEDHHQHQYHYHQQQQQQQQYSTQEYFLPQPSYQPSPEQYHPSQDSYPYQQQQQQQPYQPPPPPTPPIAPQTSEKESSGFKLFGKKKSKPQMDDHAQQQQQQPIQDTSNYATYNDYNNNINGGYISPPYSEPQKATGSPATLVTPVFMTQTQTPSLTPPIASNNSPVIETPPEQPTKSSRWKPFGKKKSKSFSAGETSSGPYRPPNDYEIPAPLLPMGAQQQKYQQQQQHQNLVDPGDHADAYSQQKHADWFVGNDDGTMLMDDYEQHTRYYDEDEDEDVDPYYIADNRGRAQAYEGKDTEKQPSLSKAPSKEESLKENRKKPTLGHKASSYSNEQSFTLTFGSIGGNGAAYSEEPVVYYQGNGAMTDEQMFTAAYDDDGCDYEDDQQGQYDIRYQQQLQQQQQDQYSQQGAPFDAKALVQHQHTQYNHDPSLPPLPVDAELEPEEKSSTKNKWFGKKNKKKDPSAETYDDVAKRMDEALFGGGGSSSRKKDKNKDKSKDKKSETTAESTVLPVLQSPPLPHVSELRTSTLPPPRKTSSEYDIRQFSFERSASLDVGFMGEDQQQQRYYAEEPQSQHQYQQQYHTSASAANATTASVVMNPDEINPSGPVLTLAPSTPKALIPVTYAPRTIYEPKTVYTPASKKPLPQPEELISEPVQLPSGLDLGMTFQQQQQQQLQQQKQQQQQGTAGSIHSQEDGSLSSSDPIKKSKSRPFNLFKSKKSNSKLSLDDGSPLSPTFGANDDSKSTHSDKTRKSSIQSNDRKAVDAAAAAAYSKNGGKKRESDEYVPYEYQEDVEGPLMERVAVREDRDIIGFVLPVEEIIDYTAEGTDEATALENWDSWVNQLESFEKVLADKGLKKDKSKKSKKAAKKAAKEEAVVAAAAASALTSPGTPTSPMGSLKGNRSSIFSSGMSEHRPMSVSDESARTSMYSTRSSAIFGAELMSVQQAKRRWWNPKRKEATSVYSVSDSLSLSEQDQEKYLSSLLQNHQDASPLSPSSSTDPRILQSQPDQHQRVTTADVLAVMAAAEERENRERQEALNALLETDGINRGGASLSLPLPQVGSMTSSIVSTQGLPSIESSEIVVSPVVPVIAKSTNVEKEESAEAEAQPAAEEEEDEVAAPMPPKAVKAKIKSTKSKLLPISTPLAQILKIQNPEELWLYVQQAKTYAATRMNKGDKRSAAIALKRAQALEARWQEIMLDLASSEEDEDELLDDDDDDEEEEENEEEEEEEEDEEEALEVKVVPKSKAKTVAVTPLVVNTSNKKVAVAAKEAVKVEEEQQQVKSPVTSAAAKITTIHPVEEEGEGEDADEERRRLHLRKVTSRSDSASDMFSKYKVGNKAAGGSSKNTLAVSTEEAAEDDDIGANTDGDDDDGDESETEGVKKGKGKGGNKSLSSIRDSRLGEDATMEQMLVTTDVEHLKFYIQRMKTDTVAKARSGSKFAALEGMKNVKVLQQRLAELEGDGEEEEKEGGAEGGEQAEVTAA</sequence>
<feature type="compositionally biased region" description="Low complexity" evidence="1">
    <location>
        <begin position="218"/>
        <end position="227"/>
    </location>
</feature>
<proteinExistence type="predicted"/>
<feature type="compositionally biased region" description="Low complexity" evidence="1">
    <location>
        <begin position="1"/>
        <end position="31"/>
    </location>
</feature>
<feature type="compositionally biased region" description="Acidic residues" evidence="1">
    <location>
        <begin position="1583"/>
        <end position="1606"/>
    </location>
</feature>
<feature type="compositionally biased region" description="Basic residues" evidence="1">
    <location>
        <begin position="406"/>
        <end position="417"/>
    </location>
</feature>
<feature type="region of interest" description="Disordered" evidence="1">
    <location>
        <begin position="1502"/>
        <end position="1633"/>
    </location>
</feature>
<feature type="compositionally biased region" description="Low complexity" evidence="1">
    <location>
        <begin position="447"/>
        <end position="458"/>
    </location>
</feature>
<dbReference type="EMBL" id="JAAAUQ010000017">
    <property type="protein sequence ID" value="KAF9156640.1"/>
    <property type="molecule type" value="Genomic_DNA"/>
</dbReference>
<feature type="region of interest" description="Disordered" evidence="1">
    <location>
        <begin position="1215"/>
        <end position="1242"/>
    </location>
</feature>
<evidence type="ECO:0000256" key="1">
    <source>
        <dbReference type="SAM" id="MobiDB-lite"/>
    </source>
</evidence>
<feature type="compositionally biased region" description="Pro residues" evidence="1">
    <location>
        <begin position="285"/>
        <end position="296"/>
    </location>
</feature>
<organism evidence="2 3">
    <name type="scientific">Linnemannia schmuckeri</name>
    <dbReference type="NCBI Taxonomy" id="64567"/>
    <lineage>
        <taxon>Eukaryota</taxon>
        <taxon>Fungi</taxon>
        <taxon>Fungi incertae sedis</taxon>
        <taxon>Mucoromycota</taxon>
        <taxon>Mortierellomycotina</taxon>
        <taxon>Mortierellomycetes</taxon>
        <taxon>Mortierellales</taxon>
        <taxon>Mortierellaceae</taxon>
        <taxon>Linnemannia</taxon>
    </lineage>
</organism>
<name>A0A9P5SAN8_9FUNG</name>
<feature type="compositionally biased region" description="Polar residues" evidence="1">
    <location>
        <begin position="914"/>
        <end position="931"/>
    </location>
</feature>
<feature type="region of interest" description="Disordered" evidence="1">
    <location>
        <begin position="497"/>
        <end position="560"/>
    </location>
</feature>
<dbReference type="InterPro" id="IPR036181">
    <property type="entry name" value="MIT_dom_sf"/>
</dbReference>
<feature type="compositionally biased region" description="Low complexity" evidence="1">
    <location>
        <begin position="897"/>
        <end position="913"/>
    </location>
</feature>
<feature type="compositionally biased region" description="Acidic residues" evidence="1">
    <location>
        <begin position="1431"/>
        <end position="1465"/>
    </location>
</feature>
<feature type="region of interest" description="Disordered" evidence="1">
    <location>
        <begin position="1109"/>
        <end position="1154"/>
    </location>
</feature>
<feature type="compositionally biased region" description="Low complexity" evidence="1">
    <location>
        <begin position="324"/>
        <end position="353"/>
    </location>
</feature>
<gene>
    <name evidence="2" type="ORF">BG015_003242</name>
</gene>
<feature type="compositionally biased region" description="Polar residues" evidence="1">
    <location>
        <begin position="1121"/>
        <end position="1139"/>
    </location>
</feature>
<dbReference type="Proteomes" id="UP000748756">
    <property type="component" value="Unassembled WGS sequence"/>
</dbReference>
<feature type="region of interest" description="Disordered" evidence="1">
    <location>
        <begin position="192"/>
        <end position="365"/>
    </location>
</feature>
<feature type="compositionally biased region" description="Polar residues" evidence="1">
    <location>
        <begin position="379"/>
        <end position="394"/>
    </location>
</feature>
<feature type="compositionally biased region" description="Low complexity" evidence="1">
    <location>
        <begin position="624"/>
        <end position="637"/>
    </location>
</feature>
<feature type="region of interest" description="Disordered" evidence="1">
    <location>
        <begin position="866"/>
        <end position="1012"/>
    </location>
</feature>
<feature type="compositionally biased region" description="Low complexity" evidence="1">
    <location>
        <begin position="238"/>
        <end position="248"/>
    </location>
</feature>
<evidence type="ECO:0000313" key="2">
    <source>
        <dbReference type="EMBL" id="KAF9156640.1"/>
    </source>
</evidence>
<dbReference type="SUPFAM" id="SSF116846">
    <property type="entry name" value="MIT domain"/>
    <property type="match status" value="1"/>
</dbReference>
<comment type="caution">
    <text evidence="2">The sequence shown here is derived from an EMBL/GenBank/DDBJ whole genome shotgun (WGS) entry which is preliminary data.</text>
</comment>
<evidence type="ECO:0000313" key="3">
    <source>
        <dbReference type="Proteomes" id="UP000748756"/>
    </source>
</evidence>
<feature type="compositionally biased region" description="Acidic residues" evidence="1">
    <location>
        <begin position="1687"/>
        <end position="1696"/>
    </location>
</feature>
<feature type="region of interest" description="Disordered" evidence="1">
    <location>
        <begin position="1686"/>
        <end position="1711"/>
    </location>
</feature>
<reference evidence="2" key="1">
    <citation type="journal article" date="2020" name="Fungal Divers.">
        <title>Resolving the Mortierellaceae phylogeny through synthesis of multi-gene phylogenetics and phylogenomics.</title>
        <authorList>
            <person name="Vandepol N."/>
            <person name="Liber J."/>
            <person name="Desiro A."/>
            <person name="Na H."/>
            <person name="Kennedy M."/>
            <person name="Barry K."/>
            <person name="Grigoriev I.V."/>
            <person name="Miller A.N."/>
            <person name="O'Donnell K."/>
            <person name="Stajich J.E."/>
            <person name="Bonito G."/>
        </authorList>
    </citation>
    <scope>NUCLEOTIDE SEQUENCE</scope>
    <source>
        <strain evidence="2">NRRL 6426</strain>
    </source>
</reference>
<feature type="compositionally biased region" description="Polar residues" evidence="1">
    <location>
        <begin position="75"/>
        <end position="91"/>
    </location>
</feature>
<feature type="compositionally biased region" description="Low complexity" evidence="1">
    <location>
        <begin position="100"/>
        <end position="111"/>
    </location>
</feature>
<keyword evidence="3" id="KW-1185">Reference proteome</keyword>
<protein>
    <recommendedName>
        <fullName evidence="4">MIT domain-containing protein</fullName>
    </recommendedName>
</protein>
<dbReference type="InterPro" id="IPR052145">
    <property type="entry name" value="Mediator/Homeobox_domain"/>
</dbReference>
<dbReference type="Gene3D" id="1.20.58.80">
    <property type="entry name" value="Phosphotransferase system, lactose/cellobiose-type IIA subunit"/>
    <property type="match status" value="1"/>
</dbReference>
<dbReference type="PANTHER" id="PTHR24330">
    <property type="entry name" value="HOMEOBOX PROTEIN BARH-LIKE"/>
    <property type="match status" value="1"/>
</dbReference>
<feature type="compositionally biased region" description="Basic and acidic residues" evidence="1">
    <location>
        <begin position="720"/>
        <end position="732"/>
    </location>
</feature>